<organism evidence="9 10">
    <name type="scientific">Defluviitalea saccharophila</name>
    <dbReference type="NCBI Taxonomy" id="879970"/>
    <lineage>
        <taxon>Bacteria</taxon>
        <taxon>Bacillati</taxon>
        <taxon>Bacillota</taxon>
        <taxon>Clostridia</taxon>
        <taxon>Lachnospirales</taxon>
        <taxon>Defluviitaleaceae</taxon>
        <taxon>Defluviitalea</taxon>
    </lineage>
</organism>
<dbReference type="InterPro" id="IPR041609">
    <property type="entry name" value="PurL_linker"/>
</dbReference>
<evidence type="ECO:0000256" key="1">
    <source>
        <dbReference type="ARBA" id="ARBA00022598"/>
    </source>
</evidence>
<sequence length="1256" mass="139597">MNHVRRIFVQKKSGFDVEAKHLYADLKENLLINALEDVRIVHRYDIEGIDEEAYNQARTTIFSEPPVDMVYDEELPVGDDERVFAVEYLPGQYDQRADSAAQCIQILTRKEKPVIRTAKVVCLKGNITDEQFDAIKNYCINTIDSREASLEKPKTLDMQLSIPEEVETLTGFIHLSHDDLENLRNELGLAMSFDDVVFCQNYFRDEEKRDPSITEIRVLDTYWSDHCRHTTFLTKIENIEIEEGHFTTPIQKAYQEYLEGRNKVYGQKQKDICLMDIALMGMKELRKQGKLEDLEVSDEINACSIKVKVDVNGEDEEWLVMFKNETHNHPTEIEPFGGAATCLGGAIRDPLSGRAYVYQAMRVTGSGDPRTSVQDTLPGKLPQRKITTGAAHGYSSYGNQIGLATGHVAEIYDEGYVAKRMEIGAVIAAAPKKNVVRGVPEEGDVIILLGGRTGRDGCGGATGSSKEHTEESLTSCGAEVQKGNPPTERKIQRLFRNPKVSTMIKRCNDFGAGGVSVAIGELADGLEINLNAVPKKYEGLDGTELAISESQERMAVVIEPGNVEEFIALAEEENLEAVEVAKVTSDNRLKMFWNDKAIVDISREFLNTNGATQRADGFIVAPEADKNYFNVLKEDIKDKLEDLKDAWIANLKDLNVCSQKGLVERFDSTIGGGTVLMPFGGRYQLTPAECMVGKIPVLNGETKSGTIMSHGYNPRLSKWSPFHGSVYAIIEAVAKVVAVGGDYRSIRLTLQEYFERLGKDPKRWGKPLASLLGAYYVQKKLGTAAIGGKDSMSGTFKDLDVPPTLTAFAVDMVNVDTVISPEFKKSGSKIVYSPLKRDAYELPDFEALDRNYSTITRLIQEGKILSAHTVKLGGIAEAISKMSFGNKIGMKFTREISPEDLFAPNYGSLILEIEEENIELLKEINYILLGETQDSPYIWVNNIELSLEELLKAWEKPLEKVFPTKVEEIKEKPINKVYTERNLNRAKIKIAKPRIFIPVFPGTNCEYDTQKAFEEAGGIVNVSVFKNLVPSHIEESVDHMVKAINNAQIIMIPGGFSAGDEPEGSGKFIATVFRNPRIKEAVMNLLNNRDGLMLGICNGFQALIKLGLVPYGEIRDTDVDCPTLTFNTLGRHVSNMVTTKITSTKSPWFAHVEAGDLHQIAVSHGEGRFVASEEMMQQLFENGQVATQYVDLDGNPTYDIAFNPNGSMHAIEGITSPDGRILGKMGHSERIGSNVAKNIPGEKDQKIFRSGVEYFN</sequence>
<dbReference type="SUPFAM" id="SSF55326">
    <property type="entry name" value="PurM N-terminal domain-like"/>
    <property type="match status" value="2"/>
</dbReference>
<evidence type="ECO:0000259" key="8">
    <source>
        <dbReference type="Pfam" id="PF18072"/>
    </source>
</evidence>
<keyword evidence="6" id="KW-0460">Magnesium</keyword>
<evidence type="ECO:0000259" key="7">
    <source>
        <dbReference type="Pfam" id="PF02769"/>
    </source>
</evidence>
<name>A0ABZ2Y394_9FIRM</name>
<feature type="domain" description="Phosphoribosylformylglycinamidine synthase linker" evidence="8">
    <location>
        <begin position="180"/>
        <end position="229"/>
    </location>
</feature>
<dbReference type="EMBL" id="CP121687">
    <property type="protein sequence ID" value="WZL69390.1"/>
    <property type="molecule type" value="Genomic_DNA"/>
</dbReference>
<dbReference type="Gene3D" id="3.30.1330.10">
    <property type="entry name" value="PurM-like, N-terminal domain"/>
    <property type="match status" value="2"/>
</dbReference>
<evidence type="ECO:0000256" key="2">
    <source>
        <dbReference type="ARBA" id="ARBA00022723"/>
    </source>
</evidence>
<evidence type="ECO:0000313" key="9">
    <source>
        <dbReference type="EMBL" id="WZL69390.1"/>
    </source>
</evidence>
<dbReference type="Pfam" id="PF13507">
    <property type="entry name" value="GATase_5"/>
    <property type="match status" value="1"/>
</dbReference>
<reference evidence="9 10" key="1">
    <citation type="submission" date="2023-03" db="EMBL/GenBank/DDBJ databases">
        <title>Novel Species.</title>
        <authorList>
            <person name="Ma S."/>
        </authorList>
    </citation>
    <scope>NUCLEOTIDE SEQUENCE [LARGE SCALE GENOMIC DNA]</scope>
    <source>
        <strain evidence="9 10">LIND6LT2</strain>
    </source>
</reference>
<evidence type="ECO:0000313" key="10">
    <source>
        <dbReference type="Proteomes" id="UP001486565"/>
    </source>
</evidence>
<dbReference type="EC" id="6.3.5.3" evidence="9"/>
<dbReference type="NCBIfam" id="TIGR01857">
    <property type="entry name" value="FGAM-synthase"/>
    <property type="match status" value="1"/>
</dbReference>
<dbReference type="CDD" id="cd02203">
    <property type="entry name" value="PurL_repeat1"/>
    <property type="match status" value="1"/>
</dbReference>
<dbReference type="InterPro" id="IPR029062">
    <property type="entry name" value="Class_I_gatase-like"/>
</dbReference>
<dbReference type="InterPro" id="IPR010918">
    <property type="entry name" value="PurM-like_C_dom"/>
</dbReference>
<keyword evidence="10" id="KW-1185">Reference proteome</keyword>
<keyword evidence="1 9" id="KW-0436">Ligase</keyword>
<evidence type="ECO:0000256" key="3">
    <source>
        <dbReference type="ARBA" id="ARBA00022741"/>
    </source>
</evidence>
<dbReference type="Pfam" id="PF02769">
    <property type="entry name" value="AIRS_C"/>
    <property type="match status" value="1"/>
</dbReference>
<gene>
    <name evidence="9" type="ORF">QBE51_11380</name>
</gene>
<evidence type="ECO:0000256" key="5">
    <source>
        <dbReference type="ARBA" id="ARBA00022840"/>
    </source>
</evidence>
<evidence type="ECO:0000256" key="6">
    <source>
        <dbReference type="ARBA" id="ARBA00022842"/>
    </source>
</evidence>
<keyword evidence="5" id="KW-0067">ATP-binding</keyword>
<dbReference type="PANTHER" id="PTHR10099">
    <property type="entry name" value="PHOSPHORIBOSYLFORMYLGLYCINAMIDINE SYNTHASE"/>
    <property type="match status" value="1"/>
</dbReference>
<dbReference type="InterPro" id="IPR036921">
    <property type="entry name" value="PurM-like_N_sf"/>
</dbReference>
<evidence type="ECO:0000256" key="4">
    <source>
        <dbReference type="ARBA" id="ARBA00022755"/>
    </source>
</evidence>
<dbReference type="Gene3D" id="3.40.50.880">
    <property type="match status" value="1"/>
</dbReference>
<accession>A0ABZ2Y394</accession>
<keyword evidence="4" id="KW-0658">Purine biosynthesis</keyword>
<dbReference type="SMART" id="SM01211">
    <property type="entry name" value="GATase_5"/>
    <property type="match status" value="1"/>
</dbReference>
<dbReference type="InterPro" id="IPR010141">
    <property type="entry name" value="FGAM_synthase"/>
</dbReference>
<keyword evidence="3" id="KW-0547">Nucleotide-binding</keyword>
<dbReference type="PROSITE" id="PS51273">
    <property type="entry name" value="GATASE_TYPE_1"/>
    <property type="match status" value="1"/>
</dbReference>
<dbReference type="Pfam" id="PF18072">
    <property type="entry name" value="FGAR-AT_linker"/>
    <property type="match status" value="1"/>
</dbReference>
<dbReference type="PANTHER" id="PTHR10099:SF1">
    <property type="entry name" value="PHOSPHORIBOSYLFORMYLGLYCINAMIDINE SYNTHASE"/>
    <property type="match status" value="1"/>
</dbReference>
<dbReference type="InterPro" id="IPR036676">
    <property type="entry name" value="PurM-like_C_sf"/>
</dbReference>
<keyword evidence="2" id="KW-0479">Metal-binding</keyword>
<dbReference type="SUPFAM" id="SSF52317">
    <property type="entry name" value="Class I glutamine amidotransferase-like"/>
    <property type="match status" value="1"/>
</dbReference>
<dbReference type="GO" id="GO:0004642">
    <property type="term" value="F:phosphoribosylformylglycinamidine synthase activity"/>
    <property type="evidence" value="ECO:0007669"/>
    <property type="project" value="UniProtKB-EC"/>
</dbReference>
<dbReference type="CDD" id="cd02204">
    <property type="entry name" value="PurL_repeat2"/>
    <property type="match status" value="1"/>
</dbReference>
<feature type="domain" description="PurM-like C-terminal" evidence="7">
    <location>
        <begin position="441"/>
        <end position="593"/>
    </location>
</feature>
<dbReference type="SUPFAM" id="SSF56042">
    <property type="entry name" value="PurM C-terminal domain-like"/>
    <property type="match status" value="2"/>
</dbReference>
<dbReference type="Proteomes" id="UP001486565">
    <property type="component" value="Chromosome"/>
</dbReference>
<dbReference type="RefSeq" id="WP_341876386.1">
    <property type="nucleotide sequence ID" value="NZ_CP121687.1"/>
</dbReference>
<protein>
    <submittedName>
        <fullName evidence="9">Phosphoribosylformylglycinamidine synthase</fullName>
        <ecNumber evidence="9">6.3.5.3</ecNumber>
    </submittedName>
</protein>
<proteinExistence type="predicted"/>
<dbReference type="Gene3D" id="3.90.650.10">
    <property type="entry name" value="PurM-like C-terminal domain"/>
    <property type="match status" value="2"/>
</dbReference>